<evidence type="ECO:0000259" key="2">
    <source>
        <dbReference type="Pfam" id="PF11141"/>
    </source>
</evidence>
<feature type="domain" description="DUF2914" evidence="2">
    <location>
        <begin position="69"/>
        <end position="128"/>
    </location>
</feature>
<dbReference type="Pfam" id="PF11141">
    <property type="entry name" value="DUF2914"/>
    <property type="match status" value="1"/>
</dbReference>
<protein>
    <recommendedName>
        <fullName evidence="2">DUF2914 domain-containing protein</fullName>
    </recommendedName>
</protein>
<evidence type="ECO:0000313" key="4">
    <source>
        <dbReference type="Proteomes" id="UP000199409"/>
    </source>
</evidence>
<dbReference type="Proteomes" id="UP000199409">
    <property type="component" value="Unassembled WGS sequence"/>
</dbReference>
<dbReference type="STRING" id="37625.SAMN05660420_02411"/>
<keyword evidence="1" id="KW-0732">Signal</keyword>
<evidence type="ECO:0000313" key="3">
    <source>
        <dbReference type="EMBL" id="SEA54917.1"/>
    </source>
</evidence>
<organism evidence="3 4">
    <name type="scientific">Desulfuromusa kysingii</name>
    <dbReference type="NCBI Taxonomy" id="37625"/>
    <lineage>
        <taxon>Bacteria</taxon>
        <taxon>Pseudomonadati</taxon>
        <taxon>Thermodesulfobacteriota</taxon>
        <taxon>Desulfuromonadia</taxon>
        <taxon>Desulfuromonadales</taxon>
        <taxon>Geopsychrobacteraceae</taxon>
        <taxon>Desulfuromusa</taxon>
    </lineage>
</organism>
<dbReference type="InterPro" id="IPR022606">
    <property type="entry name" value="DUF2914"/>
</dbReference>
<evidence type="ECO:0000256" key="1">
    <source>
        <dbReference type="SAM" id="SignalP"/>
    </source>
</evidence>
<keyword evidence="4" id="KW-1185">Reference proteome</keyword>
<proteinExistence type="predicted"/>
<reference evidence="3 4" key="1">
    <citation type="submission" date="2016-10" db="EMBL/GenBank/DDBJ databases">
        <authorList>
            <person name="de Groot N.N."/>
        </authorList>
    </citation>
    <scope>NUCLEOTIDE SEQUENCE [LARGE SCALE GENOMIC DNA]</scope>
    <source>
        <strain evidence="3 4">DSM 7343</strain>
    </source>
</reference>
<feature type="signal peptide" evidence="1">
    <location>
        <begin position="1"/>
        <end position="24"/>
    </location>
</feature>
<gene>
    <name evidence="3" type="ORF">SAMN05660420_02411</name>
</gene>
<sequence length="131" mass="14820">MALKNLFISIILVFIGTTLSFAQADSLRVADGTITSAIENQLPVDRIESYRADFGKLFCFTRIIGAQKDTEVTHVWYYQDAELARVTLPVRSSDWRTYSSKRFLPQWAGQWRVVILDGGGNEIAAIPFMLE</sequence>
<dbReference type="EMBL" id="FNQN01000007">
    <property type="protein sequence ID" value="SEA54917.1"/>
    <property type="molecule type" value="Genomic_DNA"/>
</dbReference>
<name>A0A1H4C3K7_9BACT</name>
<dbReference type="AlphaFoldDB" id="A0A1H4C3K7"/>
<feature type="chain" id="PRO_5011759698" description="DUF2914 domain-containing protein" evidence="1">
    <location>
        <begin position="25"/>
        <end position="131"/>
    </location>
</feature>
<accession>A0A1H4C3K7</accession>